<dbReference type="GO" id="GO:0071555">
    <property type="term" value="P:cell wall organization"/>
    <property type="evidence" value="ECO:0007669"/>
    <property type="project" value="UniProtKB-KW"/>
</dbReference>
<proteinExistence type="inferred from homology"/>
<feature type="transmembrane region" description="Helical" evidence="12">
    <location>
        <begin position="676"/>
        <end position="696"/>
    </location>
</feature>
<feature type="domain" description="Chitin synthase N-terminal" evidence="14">
    <location>
        <begin position="183"/>
        <end position="251"/>
    </location>
</feature>
<dbReference type="GeneID" id="18816583"/>
<dbReference type="GO" id="GO:0006031">
    <property type="term" value="P:chitin biosynthetic process"/>
    <property type="evidence" value="ECO:0007669"/>
    <property type="project" value="UniProtKB-UniRule"/>
</dbReference>
<evidence type="ECO:0000256" key="13">
    <source>
        <dbReference type="SAM" id="MobiDB-lite"/>
    </source>
</evidence>
<evidence type="ECO:0000259" key="14">
    <source>
        <dbReference type="Pfam" id="PF08407"/>
    </source>
</evidence>
<feature type="transmembrane region" description="Helical" evidence="12">
    <location>
        <begin position="646"/>
        <end position="664"/>
    </location>
</feature>
<dbReference type="CDD" id="cd04190">
    <property type="entry name" value="Chitin_synth_C"/>
    <property type="match status" value="1"/>
</dbReference>
<keyword evidence="9 12" id="KW-0961">Cell wall biogenesis/degradation</keyword>
<keyword evidence="8 12" id="KW-0472">Membrane</keyword>
<evidence type="ECO:0000256" key="11">
    <source>
        <dbReference type="ARBA" id="ARBA00048014"/>
    </source>
</evidence>
<dbReference type="Pfam" id="PF08407">
    <property type="entry name" value="Chitin_synth_1N"/>
    <property type="match status" value="1"/>
</dbReference>
<dbReference type="InterPro" id="IPR029044">
    <property type="entry name" value="Nucleotide-diphossugar_trans"/>
</dbReference>
<dbReference type="GO" id="GO:0030428">
    <property type="term" value="C:cell septum"/>
    <property type="evidence" value="ECO:0007669"/>
    <property type="project" value="TreeGrafter"/>
</dbReference>
<dbReference type="HOGENOM" id="CLU_004760_3_1_1"/>
<evidence type="ECO:0000256" key="6">
    <source>
        <dbReference type="ARBA" id="ARBA00022692"/>
    </source>
</evidence>
<reference evidence="15" key="1">
    <citation type="submission" date="2011-04" db="EMBL/GenBank/DDBJ databases">
        <title>Evolution of plant cell wall degrading machinery underlies the functional diversity of forest fungi.</title>
        <authorList>
            <consortium name="US DOE Joint Genome Institute (JGI-PGF)"/>
            <person name="Eastwood D.C."/>
            <person name="Floudas D."/>
            <person name="Binder M."/>
            <person name="Majcherczyk A."/>
            <person name="Schneider P."/>
            <person name="Aerts A."/>
            <person name="Asiegbu F.O."/>
            <person name="Baker S.E."/>
            <person name="Barry K."/>
            <person name="Bendiksby M."/>
            <person name="Blumentritt M."/>
            <person name="Coutinho P.M."/>
            <person name="Cullen D."/>
            <person name="Cullen D."/>
            <person name="Gathman A."/>
            <person name="Goodell B."/>
            <person name="Henrissat B."/>
            <person name="Ihrmark K."/>
            <person name="Kauserud H."/>
            <person name="Kohler A."/>
            <person name="LaButti K."/>
            <person name="Lapidus A."/>
            <person name="Lavin J.L."/>
            <person name="Lee Y.-H."/>
            <person name="Lindquist E."/>
            <person name="Lilly W."/>
            <person name="Lucas S."/>
            <person name="Morin E."/>
            <person name="Murat C."/>
            <person name="Oguiza J.A."/>
            <person name="Park J."/>
            <person name="Pisabarro A.G."/>
            <person name="Riley R."/>
            <person name="Rosling A."/>
            <person name="Salamov A."/>
            <person name="Schmidt O."/>
            <person name="Schmutz J."/>
            <person name="Skrede I."/>
            <person name="Stenlid J."/>
            <person name="Wiebenga A."/>
            <person name="Xie X."/>
            <person name="Kues U."/>
            <person name="Hibbett D.S."/>
            <person name="Hoffmeister D."/>
            <person name="Hogberg N."/>
            <person name="Martin F."/>
            <person name="Grigoriev I.V."/>
            <person name="Watkinson S.C."/>
        </authorList>
    </citation>
    <scope>NUCLEOTIDE SEQUENCE</scope>
    <source>
        <strain evidence="15">S7.9</strain>
    </source>
</reference>
<dbReference type="InterPro" id="IPR013616">
    <property type="entry name" value="Chitin_synth_N"/>
</dbReference>
<accession>F8P084</accession>
<dbReference type="RefSeq" id="XP_007319219.1">
    <property type="nucleotide sequence ID" value="XM_007319157.1"/>
</dbReference>
<gene>
    <name evidence="15" type="ORF">SERLADRAFT_449842</name>
</gene>
<evidence type="ECO:0000256" key="9">
    <source>
        <dbReference type="ARBA" id="ARBA00023316"/>
    </source>
</evidence>
<feature type="transmembrane region" description="Helical" evidence="12">
    <location>
        <begin position="854"/>
        <end position="875"/>
    </location>
</feature>
<feature type="transmembrane region" description="Helical" evidence="12">
    <location>
        <begin position="887"/>
        <end position="912"/>
    </location>
</feature>
<keyword evidence="6 12" id="KW-0812">Transmembrane</keyword>
<evidence type="ECO:0000313" key="15">
    <source>
        <dbReference type="EMBL" id="EGO23457.1"/>
    </source>
</evidence>
<evidence type="ECO:0000256" key="7">
    <source>
        <dbReference type="ARBA" id="ARBA00022989"/>
    </source>
</evidence>
<keyword evidence="5 12" id="KW-0808">Transferase</keyword>
<organism>
    <name type="scientific">Serpula lacrymans var. lacrymans (strain S7.9)</name>
    <name type="common">Dry rot fungus</name>
    <dbReference type="NCBI Taxonomy" id="578457"/>
    <lineage>
        <taxon>Eukaryota</taxon>
        <taxon>Fungi</taxon>
        <taxon>Dikarya</taxon>
        <taxon>Basidiomycota</taxon>
        <taxon>Agaricomycotina</taxon>
        <taxon>Agaricomycetes</taxon>
        <taxon>Agaricomycetidae</taxon>
        <taxon>Boletales</taxon>
        <taxon>Coniophorineae</taxon>
        <taxon>Serpulaceae</taxon>
        <taxon>Serpula</taxon>
    </lineage>
</organism>
<dbReference type="GO" id="GO:0005886">
    <property type="term" value="C:plasma membrane"/>
    <property type="evidence" value="ECO:0007669"/>
    <property type="project" value="UniProtKB-SubCell"/>
</dbReference>
<dbReference type="InterPro" id="IPR004835">
    <property type="entry name" value="Chitin_synth"/>
</dbReference>
<dbReference type="EC" id="2.4.1.16" evidence="2 12"/>
<feature type="region of interest" description="Disordered" evidence="13">
    <location>
        <begin position="1"/>
        <end position="118"/>
    </location>
</feature>
<feature type="compositionally biased region" description="Pro residues" evidence="13">
    <location>
        <begin position="49"/>
        <end position="72"/>
    </location>
</feature>
<keyword evidence="3 12" id="KW-1003">Cell membrane</keyword>
<sequence>MSRYPEDGQRPYYDNVNDGYHPYQDPFTSQTPHPYEQQHQQYENQPYQPILPDPFSNPVPQPPTVYSPPPQTHSPYLHVQSPPPPQHQPEVYNLHDNPYDHYAPTPQPLLRPPSQFNPSYEIQEDQEQEIGDTGDIPLLNRDSVYPSSSVTMIGSYDEPTPDDREENNIRYGRIPQRVPRRHKTTKKVELFHGNFVLDAAVPSKLLNMCALRNEREFTHMRYSAATSDPNDFKDDGFTLRQVHYDPPRRTELFIVLTMYNEDEELFCRTMHGVIKNIAHLCKRDRSKTWGKDGWKKVVVCIVSDGRSKINSRTLSVIAAMGAYQDGIAKNIVNGKAVTAHIYEYTTQISVSPSMKIEGAEKGVVPVQIIFCLKEKNQKKINSHRWFFNAFGPILLPNVCVLLDVGTMPGPTSIYHLWKAFDINSNVGGACGEIVALKGKYGQYLINPLVAAQNFEYKMSNILDKPLESVFGYITVLPGAFSAYRYYALMNDDMGEGPLQKYFLGEKMHGAGANIFTANMYLAEDRILCWELVSKRGGSWILHYVKSAYAVTDVPDQVPELISQRRRWLNGSFFAAIHSTVHFYYIYRSSHSFMRKFWIHIELVYQTYNLVFSWFALGNFYIAFTILTRALESSEFNIKGINIVNDILNYFYLGLLIMCFLLSLGNRPQGSKWGYTIAMLGFALITVYMTVAAYLLAYKGIEGVKQANGSIQASDLFSNAIFRDVILSLSATLGLYIVSSLIFFEPWHMITSFLQYMLMAPSYIAVLNVYAFANVHDVSWGTKGDNKVSTDLGVVSAGKNKNEVEVAVPTAETDIDAAYEDAIHVLSTKPPKEESKPDPATQQEDYYKTFRTNVLLVWTLSNALLGAVVVAATPTAASSGASAAVNGYMAFILFSVAGLAFVRFVGSTMYMLVRLFAGE</sequence>
<protein>
    <recommendedName>
        <fullName evidence="2 12">Chitin synthase</fullName>
        <ecNumber evidence="2 12">2.4.1.16</ecNumber>
    </recommendedName>
</protein>
<evidence type="ECO:0000256" key="3">
    <source>
        <dbReference type="ARBA" id="ARBA00022475"/>
    </source>
</evidence>
<dbReference type="Proteomes" id="UP000008064">
    <property type="component" value="Unassembled WGS sequence"/>
</dbReference>
<feature type="transmembrane region" description="Helical" evidence="12">
    <location>
        <begin position="567"/>
        <end position="586"/>
    </location>
</feature>
<comment type="subcellular location">
    <subcellularLocation>
        <location evidence="1 12">Cell membrane</location>
        <topology evidence="1 12">Multi-pass membrane protein</topology>
    </subcellularLocation>
</comment>
<keyword evidence="7 12" id="KW-1133">Transmembrane helix</keyword>
<dbReference type="OrthoDB" id="26569at2759"/>
<comment type="similarity">
    <text evidence="12">Belongs to the chitin synthase family.</text>
</comment>
<dbReference type="GO" id="GO:0004100">
    <property type="term" value="F:chitin synthase activity"/>
    <property type="evidence" value="ECO:0007669"/>
    <property type="project" value="UniProtKB-UniRule"/>
</dbReference>
<keyword evidence="4 12" id="KW-0328">Glycosyltransferase</keyword>
<feature type="transmembrane region" description="Helical" evidence="12">
    <location>
        <begin position="724"/>
        <end position="743"/>
    </location>
</feature>
<evidence type="ECO:0000256" key="8">
    <source>
        <dbReference type="ARBA" id="ARBA00023136"/>
    </source>
</evidence>
<dbReference type="KEGG" id="sla:SERLADRAFT_449842"/>
<evidence type="ECO:0000256" key="10">
    <source>
        <dbReference type="ARBA" id="ARBA00024009"/>
    </source>
</evidence>
<feature type="transmembrane region" description="Helical" evidence="12">
    <location>
        <begin position="607"/>
        <end position="626"/>
    </location>
</feature>
<dbReference type="EMBL" id="GL945435">
    <property type="protein sequence ID" value="EGO23457.1"/>
    <property type="molecule type" value="Genomic_DNA"/>
</dbReference>
<dbReference type="PANTHER" id="PTHR22914">
    <property type="entry name" value="CHITIN SYNTHASE"/>
    <property type="match status" value="1"/>
</dbReference>
<comment type="function">
    <text evidence="10 12">Polymerizes chitin, a structural polymer of the cell wall and septum, by transferring the sugar moiety of UDP-GlcNAc to the non-reducing end of the growing chitin polymer.</text>
</comment>
<dbReference type="Pfam" id="PF01644">
    <property type="entry name" value="Chitin_synth_1"/>
    <property type="match status" value="1"/>
</dbReference>
<evidence type="ECO:0000256" key="1">
    <source>
        <dbReference type="ARBA" id="ARBA00004651"/>
    </source>
</evidence>
<feature type="transmembrane region" description="Helical" evidence="12">
    <location>
        <begin position="755"/>
        <end position="772"/>
    </location>
</feature>
<name>F8P084_SERL9</name>
<evidence type="ECO:0000256" key="2">
    <source>
        <dbReference type="ARBA" id="ARBA00012543"/>
    </source>
</evidence>
<evidence type="ECO:0000256" key="5">
    <source>
        <dbReference type="ARBA" id="ARBA00022679"/>
    </source>
</evidence>
<evidence type="ECO:0000256" key="4">
    <source>
        <dbReference type="ARBA" id="ARBA00022676"/>
    </source>
</evidence>
<dbReference type="SUPFAM" id="SSF53448">
    <property type="entry name" value="Nucleotide-diphospho-sugar transferases"/>
    <property type="match status" value="1"/>
</dbReference>
<comment type="catalytic activity">
    <reaction evidence="11 12">
        <text>[(1-&gt;4)-N-acetyl-beta-D-glucosaminyl](n) + UDP-N-acetyl-alpha-D-glucosamine = [(1-&gt;4)-N-acetyl-beta-D-glucosaminyl](n+1) + UDP + H(+)</text>
        <dbReference type="Rhea" id="RHEA:16637"/>
        <dbReference type="Rhea" id="RHEA-COMP:9593"/>
        <dbReference type="Rhea" id="RHEA-COMP:9595"/>
        <dbReference type="ChEBI" id="CHEBI:15378"/>
        <dbReference type="ChEBI" id="CHEBI:17029"/>
        <dbReference type="ChEBI" id="CHEBI:57705"/>
        <dbReference type="ChEBI" id="CHEBI:58223"/>
        <dbReference type="EC" id="2.4.1.16"/>
    </reaction>
</comment>
<dbReference type="AlphaFoldDB" id="F8P084"/>
<evidence type="ECO:0000256" key="12">
    <source>
        <dbReference type="RuleBase" id="RU366040"/>
    </source>
</evidence>
<feature type="compositionally biased region" description="Low complexity" evidence="13">
    <location>
        <begin position="30"/>
        <end position="48"/>
    </location>
</feature>
<dbReference type="PANTHER" id="PTHR22914:SF9">
    <property type="entry name" value="CHITIN SYNTHASE 1"/>
    <property type="match status" value="1"/>
</dbReference>